<dbReference type="RefSeq" id="WP_066384521.1">
    <property type="nucleotide sequence ID" value="NZ_LTAZ01000012.1"/>
</dbReference>
<keyword evidence="3" id="KW-0489">Methyltransferase</keyword>
<dbReference type="Proteomes" id="UP000075321">
    <property type="component" value="Unassembled WGS sequence"/>
</dbReference>
<dbReference type="OrthoDB" id="8915at2157"/>
<organism evidence="3 4">
    <name type="scientific">Halalkalicoccus paucihalophilus</name>
    <dbReference type="NCBI Taxonomy" id="1008153"/>
    <lineage>
        <taxon>Archaea</taxon>
        <taxon>Methanobacteriati</taxon>
        <taxon>Methanobacteriota</taxon>
        <taxon>Stenosarchaea group</taxon>
        <taxon>Halobacteria</taxon>
        <taxon>Halobacteriales</taxon>
        <taxon>Halococcaceae</taxon>
        <taxon>Halalkalicoccus</taxon>
    </lineage>
</organism>
<dbReference type="GO" id="GO:0008425">
    <property type="term" value="F:2-methoxy-6-polyprenyl-1,4-benzoquinol methyltransferase activity"/>
    <property type="evidence" value="ECO:0007669"/>
    <property type="project" value="UniProtKB-EC"/>
</dbReference>
<feature type="domain" description="Methyltransferase" evidence="2">
    <location>
        <begin position="50"/>
        <end position="146"/>
    </location>
</feature>
<dbReference type="AlphaFoldDB" id="A0A151AB73"/>
<keyword evidence="4" id="KW-1185">Reference proteome</keyword>
<dbReference type="InterPro" id="IPR041698">
    <property type="entry name" value="Methyltransf_25"/>
</dbReference>
<evidence type="ECO:0000313" key="3">
    <source>
        <dbReference type="EMBL" id="KYH24810.1"/>
    </source>
</evidence>
<evidence type="ECO:0000256" key="1">
    <source>
        <dbReference type="ARBA" id="ARBA00022679"/>
    </source>
</evidence>
<gene>
    <name evidence="3" type="primary">ubiE_5</name>
    <name evidence="3" type="ORF">HAPAU_31870</name>
</gene>
<name>A0A151AB73_9EURY</name>
<dbReference type="EMBL" id="LTAZ01000012">
    <property type="protein sequence ID" value="KYH24810.1"/>
    <property type="molecule type" value="Genomic_DNA"/>
</dbReference>
<evidence type="ECO:0000313" key="4">
    <source>
        <dbReference type="Proteomes" id="UP000075321"/>
    </source>
</evidence>
<dbReference type="GO" id="GO:0016126">
    <property type="term" value="P:sterol biosynthetic process"/>
    <property type="evidence" value="ECO:0007669"/>
    <property type="project" value="TreeGrafter"/>
</dbReference>
<dbReference type="InterPro" id="IPR050447">
    <property type="entry name" value="Erg6_SMT_methyltransf"/>
</dbReference>
<keyword evidence="1 3" id="KW-0808">Transferase</keyword>
<dbReference type="SUPFAM" id="SSF53335">
    <property type="entry name" value="S-adenosyl-L-methionine-dependent methyltransferases"/>
    <property type="match status" value="1"/>
</dbReference>
<dbReference type="Pfam" id="PF13649">
    <property type="entry name" value="Methyltransf_25"/>
    <property type="match status" value="1"/>
</dbReference>
<evidence type="ECO:0000259" key="2">
    <source>
        <dbReference type="Pfam" id="PF13649"/>
    </source>
</evidence>
<dbReference type="EC" id="2.1.1.201" evidence="3"/>
<dbReference type="InterPro" id="IPR029063">
    <property type="entry name" value="SAM-dependent_MTases_sf"/>
</dbReference>
<dbReference type="PATRIC" id="fig|1008153.3.peg.3333"/>
<comment type="caution">
    <text evidence="3">The sequence shown here is derived from an EMBL/GenBank/DDBJ whole genome shotgun (WGS) entry which is preliminary data.</text>
</comment>
<dbReference type="PANTHER" id="PTHR44068:SF1">
    <property type="entry name" value="HYPOTHETICAL LOC100005854"/>
    <property type="match status" value="1"/>
</dbReference>
<dbReference type="GO" id="GO:0003838">
    <property type="term" value="F:sterol 24-C-methyltransferase activity"/>
    <property type="evidence" value="ECO:0007669"/>
    <property type="project" value="TreeGrafter"/>
</dbReference>
<dbReference type="GO" id="GO:0032259">
    <property type="term" value="P:methylation"/>
    <property type="evidence" value="ECO:0007669"/>
    <property type="project" value="UniProtKB-KW"/>
</dbReference>
<dbReference type="Gene3D" id="3.40.50.150">
    <property type="entry name" value="Vaccinia Virus protein VP39"/>
    <property type="match status" value="1"/>
</dbReference>
<dbReference type="CDD" id="cd02440">
    <property type="entry name" value="AdoMet_MTases"/>
    <property type="match status" value="1"/>
</dbReference>
<accession>A0A151AB73</accession>
<keyword evidence="3" id="KW-0830">Ubiquinone</keyword>
<dbReference type="PANTHER" id="PTHR44068">
    <property type="entry name" value="ZGC:194242"/>
    <property type="match status" value="1"/>
</dbReference>
<reference evidence="3 4" key="1">
    <citation type="submission" date="2016-02" db="EMBL/GenBank/DDBJ databases">
        <title>Genome sequence of Halalkalicoccus paucihalophilus DSM 24557.</title>
        <authorList>
            <person name="Poehlein A."/>
            <person name="Daniel R."/>
        </authorList>
    </citation>
    <scope>NUCLEOTIDE SEQUENCE [LARGE SCALE GENOMIC DNA]</scope>
    <source>
        <strain evidence="3 4">DSM 24557</strain>
    </source>
</reference>
<protein>
    <submittedName>
        <fullName evidence="3">Ubiquinone/menaquinone biosynthesis C-methyltransferase UbiE</fullName>
        <ecNumber evidence="3">2.1.1.163</ecNumber>
        <ecNumber evidence="3">2.1.1.201</ecNumber>
    </submittedName>
</protein>
<dbReference type="GO" id="GO:0043770">
    <property type="term" value="F:demethylmenaquinone methyltransferase activity"/>
    <property type="evidence" value="ECO:0007669"/>
    <property type="project" value="UniProtKB-EC"/>
</dbReference>
<dbReference type="EC" id="2.1.1.163" evidence="3"/>
<sequence length="192" mass="20586">MKLTDRILDRMFGHPEGLLGVLGGRILARGKENTTEWVLSLIGLEPDDHVLEVGIGPGVSIQHAARSVPDGFVVGVDTSEVMLAQARDRNQQAIEAGQVTLAHESASSLPYGDDAFDAAFTINSMQVWSDKHAGARELCRVVKVDGTIAIAFTKQARAEQLAADLPDVLAELGVSRVRSEIRESDTCVIATV</sequence>
<proteinExistence type="predicted"/>